<reference evidence="3 4" key="1">
    <citation type="submission" date="2023-02" db="EMBL/GenBank/DDBJ databases">
        <title>Genome sequence of Mucilaginibacter jinjuensis strain KACC 16571.</title>
        <authorList>
            <person name="Kim S."/>
            <person name="Heo J."/>
            <person name="Kwon S.-W."/>
        </authorList>
    </citation>
    <scope>NUCLEOTIDE SEQUENCE [LARGE SCALE GENOMIC DNA]</scope>
    <source>
        <strain evidence="3 4">KACC 16571</strain>
    </source>
</reference>
<dbReference type="RefSeq" id="WP_273630192.1">
    <property type="nucleotide sequence ID" value="NZ_CP117167.1"/>
</dbReference>
<name>A0ABY7T6T6_9SPHI</name>
<comment type="similarity">
    <text evidence="1">Belongs to the AHA1 family.</text>
</comment>
<dbReference type="InterPro" id="IPR013538">
    <property type="entry name" value="ASHA1/2-like_C"/>
</dbReference>
<evidence type="ECO:0000259" key="2">
    <source>
        <dbReference type="Pfam" id="PF08327"/>
    </source>
</evidence>
<evidence type="ECO:0000313" key="4">
    <source>
        <dbReference type="Proteomes" id="UP001216139"/>
    </source>
</evidence>
<gene>
    <name evidence="3" type="ORF">PQO05_24960</name>
</gene>
<dbReference type="Proteomes" id="UP001216139">
    <property type="component" value="Chromosome"/>
</dbReference>
<dbReference type="CDD" id="cd07814">
    <property type="entry name" value="SRPBCC_CalC_Aha1-like"/>
    <property type="match status" value="1"/>
</dbReference>
<dbReference type="EMBL" id="CP117167">
    <property type="protein sequence ID" value="WCT11988.1"/>
    <property type="molecule type" value="Genomic_DNA"/>
</dbReference>
<organism evidence="3 4">
    <name type="scientific">Mucilaginibacter jinjuensis</name>
    <dbReference type="NCBI Taxonomy" id="1176721"/>
    <lineage>
        <taxon>Bacteria</taxon>
        <taxon>Pseudomonadati</taxon>
        <taxon>Bacteroidota</taxon>
        <taxon>Sphingobacteriia</taxon>
        <taxon>Sphingobacteriales</taxon>
        <taxon>Sphingobacteriaceae</taxon>
        <taxon>Mucilaginibacter</taxon>
    </lineage>
</organism>
<dbReference type="InterPro" id="IPR023393">
    <property type="entry name" value="START-like_dom_sf"/>
</dbReference>
<dbReference type="Pfam" id="PF08327">
    <property type="entry name" value="AHSA1"/>
    <property type="match status" value="1"/>
</dbReference>
<protein>
    <submittedName>
        <fullName evidence="3">SRPBCC domain-containing protein</fullName>
    </submittedName>
</protein>
<evidence type="ECO:0000313" key="3">
    <source>
        <dbReference type="EMBL" id="WCT11988.1"/>
    </source>
</evidence>
<proteinExistence type="inferred from homology"/>
<evidence type="ECO:0000256" key="1">
    <source>
        <dbReference type="ARBA" id="ARBA00006817"/>
    </source>
</evidence>
<keyword evidence="4" id="KW-1185">Reference proteome</keyword>
<accession>A0ABY7T6T6</accession>
<sequence length="163" mass="18699">MKNETTITKDLANKKLNVTRQFNASVEKVWKAWTDKTLLDQWWAPKPWKAITKIMDFTDGGLWLYYMAGPNGEKSYCRVDFKTVNLQHGFTYSANFCDEDGNIDESFPTMHWVLEFKSTDTGSKVDVVISFDKDEDLEKIVAIGFEAGFTMGLGNLDELLNQF</sequence>
<dbReference type="SUPFAM" id="SSF55961">
    <property type="entry name" value="Bet v1-like"/>
    <property type="match status" value="1"/>
</dbReference>
<dbReference type="Gene3D" id="3.30.530.20">
    <property type="match status" value="1"/>
</dbReference>
<feature type="domain" description="Activator of Hsp90 ATPase homologue 1/2-like C-terminal" evidence="2">
    <location>
        <begin position="23"/>
        <end position="160"/>
    </location>
</feature>